<dbReference type="PANTHER" id="PTHR14237:SF19">
    <property type="entry name" value="MITOCHONDRIAL AMIDOXIME REDUCING COMPONENT 1"/>
    <property type="match status" value="1"/>
</dbReference>
<dbReference type="Pfam" id="PF03473">
    <property type="entry name" value="MOSC"/>
    <property type="match status" value="1"/>
</dbReference>
<comment type="caution">
    <text evidence="2">The sequence shown here is derived from an EMBL/GenBank/DDBJ whole genome shotgun (WGS) entry which is preliminary data.</text>
</comment>
<proteinExistence type="predicted"/>
<dbReference type="PROSITE" id="PS51340">
    <property type="entry name" value="MOSC"/>
    <property type="match status" value="1"/>
</dbReference>
<dbReference type="InterPro" id="IPR011037">
    <property type="entry name" value="Pyrv_Knase-like_insert_dom_sf"/>
</dbReference>
<reference evidence="2 3" key="1">
    <citation type="submission" date="2020-08" db="EMBL/GenBank/DDBJ databases">
        <title>A Genomic Blueprint of the Chicken Gut Microbiome.</title>
        <authorList>
            <person name="Gilroy R."/>
            <person name="Ravi A."/>
            <person name="Getino M."/>
            <person name="Pursley I."/>
            <person name="Horton D.L."/>
            <person name="Alikhan N.-F."/>
            <person name="Baker D."/>
            <person name="Gharbi K."/>
            <person name="Hall N."/>
            <person name="Watson M."/>
            <person name="Adriaenssens E.M."/>
            <person name="Foster-Nyarko E."/>
            <person name="Jarju S."/>
            <person name="Secka A."/>
            <person name="Antonio M."/>
            <person name="Oren A."/>
            <person name="Chaudhuri R."/>
            <person name="La Ragione R.M."/>
            <person name="Hildebrand F."/>
            <person name="Pallen M.J."/>
        </authorList>
    </citation>
    <scope>NUCLEOTIDE SEQUENCE [LARGE SCALE GENOMIC DNA]</scope>
    <source>
        <strain evidence="2 3">Sa1CUA4</strain>
    </source>
</reference>
<gene>
    <name evidence="2" type="ORF">H9622_13895</name>
</gene>
<accession>A0ABR8X5S2</accession>
<dbReference type="InterPro" id="IPR005303">
    <property type="entry name" value="MOCOS_middle"/>
</dbReference>
<evidence type="ECO:0000313" key="3">
    <source>
        <dbReference type="Proteomes" id="UP000602532"/>
    </source>
</evidence>
<keyword evidence="3" id="KW-1185">Reference proteome</keyword>
<dbReference type="SUPFAM" id="SSF50800">
    <property type="entry name" value="PK beta-barrel domain-like"/>
    <property type="match status" value="1"/>
</dbReference>
<organism evidence="2 3">
    <name type="scientific">Microbacterium gallinarum</name>
    <dbReference type="NCBI Taxonomy" id="2762209"/>
    <lineage>
        <taxon>Bacteria</taxon>
        <taxon>Bacillati</taxon>
        <taxon>Actinomycetota</taxon>
        <taxon>Actinomycetes</taxon>
        <taxon>Micrococcales</taxon>
        <taxon>Microbacteriaceae</taxon>
        <taxon>Microbacterium</taxon>
    </lineage>
</organism>
<dbReference type="Pfam" id="PF03476">
    <property type="entry name" value="MOSC_N"/>
    <property type="match status" value="1"/>
</dbReference>
<evidence type="ECO:0000259" key="1">
    <source>
        <dbReference type="PROSITE" id="PS51340"/>
    </source>
</evidence>
<protein>
    <submittedName>
        <fullName evidence="2">MOSC domain-containing protein</fullName>
    </submittedName>
</protein>
<dbReference type="RefSeq" id="WP_191767016.1">
    <property type="nucleotide sequence ID" value="NZ_JACSPM010000005.1"/>
</dbReference>
<evidence type="ECO:0000313" key="2">
    <source>
        <dbReference type="EMBL" id="MBD8024675.1"/>
    </source>
</evidence>
<feature type="domain" description="MOSC" evidence="1">
    <location>
        <begin position="121"/>
        <end position="272"/>
    </location>
</feature>
<dbReference type="SUPFAM" id="SSF141673">
    <property type="entry name" value="MOSC N-terminal domain-like"/>
    <property type="match status" value="1"/>
</dbReference>
<name>A0ABR8X5S2_9MICO</name>
<dbReference type="PANTHER" id="PTHR14237">
    <property type="entry name" value="MOLYBDOPTERIN COFACTOR SULFURASE MOSC"/>
    <property type="match status" value="1"/>
</dbReference>
<sequence length="272" mass="29444">MQVTRIRLYPVKSFAGLDVDVAGVLPWGLEGDRRWAVVDPDGEPVTAREANEMLGLSATLDDGALVLSDGRHGSELRIPEPVSAAPIRVGHSRQGSALPADAAADAWLSERLGRPVQLVWQPDPRVRPVNPAHGGHPDDRVSLADVGPLLLASESSTAQLNRWTDDGTPELDIVRFRPNVVVDGDPASPFAEDSWPFVQLGDVRFRVNGVCDRCVMTTIDPDTLVRGKEPIRTLAKHRRWDGKTWFGVWLVPDLASSASPAVIRVGDTVVAG</sequence>
<dbReference type="Proteomes" id="UP000602532">
    <property type="component" value="Unassembled WGS sequence"/>
</dbReference>
<dbReference type="InterPro" id="IPR005302">
    <property type="entry name" value="MoCF_Sase_C"/>
</dbReference>
<dbReference type="EMBL" id="JACSPM010000005">
    <property type="protein sequence ID" value="MBD8024675.1"/>
    <property type="molecule type" value="Genomic_DNA"/>
</dbReference>